<dbReference type="PROSITE" id="PS51782">
    <property type="entry name" value="LYSM"/>
    <property type="match status" value="1"/>
</dbReference>
<feature type="active site" description="Proton donor/acceptor" evidence="9">
    <location>
        <position position="332"/>
    </location>
</feature>
<evidence type="ECO:0000256" key="6">
    <source>
        <dbReference type="ARBA" id="ARBA00022960"/>
    </source>
</evidence>
<feature type="domain" description="LysM" evidence="10">
    <location>
        <begin position="198"/>
        <end position="242"/>
    </location>
</feature>
<keyword evidence="13" id="KW-1185">Reference proteome</keyword>
<dbReference type="InterPro" id="IPR050979">
    <property type="entry name" value="LD-transpeptidase"/>
</dbReference>
<proteinExistence type="inferred from homology"/>
<sequence>MVLSKPEISFLKFRNNIIYLRIITKERIINPKIFLSDVGFRVRPKYSYSPTYIDIKININDFSKNDILDFEMEYDSLNGRKIIKIKKFIEIKEFFDEVKLEVSTIETLDGWKGVLVNNSNSRFKIKEVFLDDKIKIYNSENNLYYLPENMDDGFHEIKVLYLNKYDIEREKIIKFFKKDWFYSSSNLKGATFRVEFIDNYLVKKGDSIYKIARKYNVKPGEIILYNNISDPKTIYPGQLLKIGKLRFGESPLIITIDLDKSILNLYYLGKKVLTFPAAVGRSDATPPGYYRIMYKEKEPALYWYGEYIKPGSIINGVGSRWLQLSKEQYGIHGTTKPWEIGKRISHGCIRLFNQDVELLDFLTGIGTEVYALKSVR</sequence>
<feature type="domain" description="L,D-TPase catalytic" evidence="11">
    <location>
        <begin position="252"/>
        <end position="372"/>
    </location>
</feature>
<dbReference type="InterPro" id="IPR018392">
    <property type="entry name" value="LysM"/>
</dbReference>
<dbReference type="SMART" id="SM00257">
    <property type="entry name" value="LysM"/>
    <property type="match status" value="1"/>
</dbReference>
<evidence type="ECO:0000256" key="2">
    <source>
        <dbReference type="ARBA" id="ARBA00005992"/>
    </source>
</evidence>
<dbReference type="InterPro" id="IPR038063">
    <property type="entry name" value="Transpep_catalytic_dom"/>
</dbReference>
<protein>
    <submittedName>
        <fullName evidence="12">LysM domain-containing protein</fullName>
    </submittedName>
</protein>
<gene>
    <name evidence="12" type="ORF">SAMN02745164_00630</name>
</gene>
<dbReference type="GO" id="GO:0016757">
    <property type="term" value="F:glycosyltransferase activity"/>
    <property type="evidence" value="ECO:0007669"/>
    <property type="project" value="UniProtKB-KW"/>
</dbReference>
<evidence type="ECO:0000256" key="1">
    <source>
        <dbReference type="ARBA" id="ARBA00004752"/>
    </source>
</evidence>
<evidence type="ECO:0000256" key="4">
    <source>
        <dbReference type="ARBA" id="ARBA00022679"/>
    </source>
</evidence>
<dbReference type="GO" id="GO:0005576">
    <property type="term" value="C:extracellular region"/>
    <property type="evidence" value="ECO:0007669"/>
    <property type="project" value="TreeGrafter"/>
</dbReference>
<dbReference type="UniPathway" id="UPA00219"/>
<dbReference type="GO" id="GO:0071972">
    <property type="term" value="F:peptidoglycan L,D-transpeptidase activity"/>
    <property type="evidence" value="ECO:0007669"/>
    <property type="project" value="TreeGrafter"/>
</dbReference>
<evidence type="ECO:0000256" key="9">
    <source>
        <dbReference type="PROSITE-ProRule" id="PRU01373"/>
    </source>
</evidence>
<dbReference type="PANTHER" id="PTHR30582">
    <property type="entry name" value="L,D-TRANSPEPTIDASE"/>
    <property type="match status" value="1"/>
</dbReference>
<dbReference type="GO" id="GO:0008360">
    <property type="term" value="P:regulation of cell shape"/>
    <property type="evidence" value="ECO:0007669"/>
    <property type="project" value="UniProtKB-UniRule"/>
</dbReference>
<evidence type="ECO:0000259" key="10">
    <source>
        <dbReference type="PROSITE" id="PS51782"/>
    </source>
</evidence>
<dbReference type="GO" id="GO:0071555">
    <property type="term" value="P:cell wall organization"/>
    <property type="evidence" value="ECO:0007669"/>
    <property type="project" value="UniProtKB-UniRule"/>
</dbReference>
<dbReference type="Pfam" id="PF03734">
    <property type="entry name" value="YkuD"/>
    <property type="match status" value="1"/>
</dbReference>
<dbReference type="InterPro" id="IPR005490">
    <property type="entry name" value="LD_TPept_cat_dom"/>
</dbReference>
<dbReference type="PANTHER" id="PTHR30582:SF24">
    <property type="entry name" value="L,D-TRANSPEPTIDASE ERFK_SRFK-RELATED"/>
    <property type="match status" value="1"/>
</dbReference>
<keyword evidence="3" id="KW-0328">Glycosyltransferase</keyword>
<comment type="caution">
    <text evidence="12">The sequence shown here is derived from an EMBL/GenBank/DDBJ whole genome shotgun (WGS) entry which is preliminary data.</text>
</comment>
<accession>A0A1M4UAA2</accession>
<dbReference type="InterPro" id="IPR036779">
    <property type="entry name" value="LysM_dom_sf"/>
</dbReference>
<dbReference type="Gene3D" id="3.10.350.10">
    <property type="entry name" value="LysM domain"/>
    <property type="match status" value="1"/>
</dbReference>
<evidence type="ECO:0000256" key="8">
    <source>
        <dbReference type="ARBA" id="ARBA00023316"/>
    </source>
</evidence>
<dbReference type="Pfam" id="PF01476">
    <property type="entry name" value="LysM"/>
    <property type="match status" value="1"/>
</dbReference>
<reference evidence="12" key="1">
    <citation type="submission" date="2016-11" db="EMBL/GenBank/DDBJ databases">
        <authorList>
            <person name="Varghese N."/>
            <person name="Submissions S."/>
        </authorList>
    </citation>
    <scope>NUCLEOTIDE SEQUENCE [LARGE SCALE GENOMIC DNA]</scope>
    <source>
        <strain evidence="12">DSM 16785</strain>
    </source>
</reference>
<dbReference type="AlphaFoldDB" id="A0A1M4UAA2"/>
<evidence type="ECO:0000313" key="12">
    <source>
        <dbReference type="EMBL" id="SHE53490.1"/>
    </source>
</evidence>
<dbReference type="CDD" id="cd16913">
    <property type="entry name" value="YkuD_like"/>
    <property type="match status" value="1"/>
</dbReference>
<name>A0A1M4UAA2_MARH1</name>
<keyword evidence="4" id="KW-0808">Transferase</keyword>
<evidence type="ECO:0000256" key="3">
    <source>
        <dbReference type="ARBA" id="ARBA00022676"/>
    </source>
</evidence>
<keyword evidence="7 9" id="KW-0573">Peptidoglycan synthesis</keyword>
<evidence type="ECO:0000259" key="11">
    <source>
        <dbReference type="PROSITE" id="PS52029"/>
    </source>
</evidence>
<evidence type="ECO:0000313" key="13">
    <source>
        <dbReference type="Proteomes" id="UP000184334"/>
    </source>
</evidence>
<dbReference type="STRING" id="1122195.SAMN02745164_00630"/>
<keyword evidence="6 9" id="KW-0133">Cell shape</keyword>
<evidence type="ECO:0000256" key="7">
    <source>
        <dbReference type="ARBA" id="ARBA00022984"/>
    </source>
</evidence>
<dbReference type="SUPFAM" id="SSF141523">
    <property type="entry name" value="L,D-transpeptidase catalytic domain-like"/>
    <property type="match status" value="1"/>
</dbReference>
<dbReference type="GO" id="GO:0018104">
    <property type="term" value="P:peptidoglycan-protein cross-linking"/>
    <property type="evidence" value="ECO:0007669"/>
    <property type="project" value="TreeGrafter"/>
</dbReference>
<dbReference type="CDD" id="cd00118">
    <property type="entry name" value="LysM"/>
    <property type="match status" value="1"/>
</dbReference>
<keyword evidence="5" id="KW-0378">Hydrolase</keyword>
<organism evidence="12 13">
    <name type="scientific">Marinitoga hydrogenitolerans (strain DSM 16785 / JCM 12826 / AT1271)</name>
    <dbReference type="NCBI Taxonomy" id="1122195"/>
    <lineage>
        <taxon>Bacteria</taxon>
        <taxon>Thermotogati</taxon>
        <taxon>Thermotogota</taxon>
        <taxon>Thermotogae</taxon>
        <taxon>Petrotogales</taxon>
        <taxon>Petrotogaceae</taxon>
        <taxon>Marinitoga</taxon>
    </lineage>
</organism>
<keyword evidence="8 9" id="KW-0961">Cell wall biogenesis/degradation</keyword>
<dbReference type="Gene3D" id="2.40.440.10">
    <property type="entry name" value="L,D-transpeptidase catalytic domain-like"/>
    <property type="match status" value="1"/>
</dbReference>
<comment type="pathway">
    <text evidence="1 9">Cell wall biogenesis; peptidoglycan biosynthesis.</text>
</comment>
<dbReference type="EMBL" id="FQUI01000006">
    <property type="protein sequence ID" value="SHE53490.1"/>
    <property type="molecule type" value="Genomic_DNA"/>
</dbReference>
<dbReference type="Proteomes" id="UP000184334">
    <property type="component" value="Unassembled WGS sequence"/>
</dbReference>
<dbReference type="SUPFAM" id="SSF54106">
    <property type="entry name" value="LysM domain"/>
    <property type="match status" value="1"/>
</dbReference>
<dbReference type="PROSITE" id="PS52029">
    <property type="entry name" value="LD_TPASE"/>
    <property type="match status" value="1"/>
</dbReference>
<feature type="active site" description="Nucleophile" evidence="9">
    <location>
        <position position="348"/>
    </location>
</feature>
<comment type="similarity">
    <text evidence="2">Belongs to the YkuD family.</text>
</comment>
<evidence type="ECO:0000256" key="5">
    <source>
        <dbReference type="ARBA" id="ARBA00022801"/>
    </source>
</evidence>